<dbReference type="Pfam" id="PF00078">
    <property type="entry name" value="RVT_1"/>
    <property type="match status" value="1"/>
</dbReference>
<dbReference type="SUPFAM" id="SSF56672">
    <property type="entry name" value="DNA/RNA polymerases"/>
    <property type="match status" value="1"/>
</dbReference>
<accession>A0AAV1KEI6</accession>
<sequence length="965" mass="112028">MESIKIYYQNVRGLRTKTLNLFRNVCLNSYDIIIFTETWLVDSIHNSELFDDRYLVWRRDRNYCSTSQTRGGGVLIAVRNDLSVVERGDWRSSAEDIWVSILLKRSRPPVTYNINICALYLCRENIGNSYNTQLLNFTQNINTIILSNPCDKFIIVGDFNFGSQVDWNVCSDSGELLPTNHSCQYISDFLDSVNTCSLSQYNCIRNINGRLLDLVFSNDLVDVKECYEPLAMPPDMHHKPLVIKADFVELHKLDDKKKNNYLFHKGDYVAISSALDQVNWYELLGNDSLDNVVTLFYNKLYELREQFIPIKSTRRSSHPPWYNSALLKVLKEKHKYHRKFKLYGNLSDYQSFSLLRKRANQLERVCFESYIDKIESSITSNPKIFWSFIKSRNNASTTPNVIYYEESSANTGEGISDLFAKYFSTTFVEPELETSNSKLFPITDYSINSISSIHVSDKGILKLLQGLDISKSGGPDHIPPIFIINCAKSLVKPISILFKRSLTEGIVPQVWKSAFITPVFKKGDKSNVGNYRPISKLCLFSKVLERIVYNEVYYAVQNYLGDEQHGFLRRRSTTSNLITANEYITKGMDQRAQVDVIYTDYSKCFDRINHRVLLQKLLASGIHGDLYRWFCSYIENRTQAVVLRGYMSGWCSIPSGVPQGSLLGPLLFTIFIADIKSCFKNSLILLYADDMKILKTIHNLTDVKQVQEDLNRFSDYCKLNKLQLNISKCSHMTFTRQRSSIGFGYTLHNQTISRVNHIHDLGVIHDNKFIFDKHIEYIVNKASKALGFILRTSSCFRSLKAVKILYCSYVRSHLEYASQVWNPQYIVYISRIESIQKKFLRYLDFKAQINSANYLERCKRYHFLPLEYRRKVNDICFLVNIVNGSIDSSELLTHIMIRTDLMRFRQRPLLYIPLASTNYRRNSFFLRSAMEFNRLSSVVDIDLFSTSSKFVKKVMNREFFTHSRD</sequence>
<reference evidence="2 3" key="1">
    <citation type="submission" date="2023-11" db="EMBL/GenBank/DDBJ databases">
        <authorList>
            <person name="Hedman E."/>
            <person name="Englund M."/>
            <person name="Stromberg M."/>
            <person name="Nyberg Akerstrom W."/>
            <person name="Nylinder S."/>
            <person name="Jareborg N."/>
            <person name="Kallberg Y."/>
            <person name="Kronander E."/>
        </authorList>
    </citation>
    <scope>NUCLEOTIDE SEQUENCE [LARGE SCALE GENOMIC DNA]</scope>
</reference>
<dbReference type="Gene3D" id="3.60.10.10">
    <property type="entry name" value="Endonuclease/exonuclease/phosphatase"/>
    <property type="match status" value="1"/>
</dbReference>
<dbReference type="GO" id="GO:0003824">
    <property type="term" value="F:catalytic activity"/>
    <property type="evidence" value="ECO:0007669"/>
    <property type="project" value="InterPro"/>
</dbReference>
<evidence type="ECO:0000313" key="3">
    <source>
        <dbReference type="Proteomes" id="UP001314205"/>
    </source>
</evidence>
<dbReference type="Proteomes" id="UP001314205">
    <property type="component" value="Unassembled WGS sequence"/>
</dbReference>
<dbReference type="Pfam" id="PF03372">
    <property type="entry name" value="Exo_endo_phos"/>
    <property type="match status" value="1"/>
</dbReference>
<dbReference type="PROSITE" id="PS50878">
    <property type="entry name" value="RT_POL"/>
    <property type="match status" value="1"/>
</dbReference>
<dbReference type="SUPFAM" id="SSF56219">
    <property type="entry name" value="DNase I-like"/>
    <property type="match status" value="1"/>
</dbReference>
<dbReference type="GO" id="GO:0071897">
    <property type="term" value="P:DNA biosynthetic process"/>
    <property type="evidence" value="ECO:0007669"/>
    <property type="project" value="UniProtKB-ARBA"/>
</dbReference>
<dbReference type="InterPro" id="IPR005135">
    <property type="entry name" value="Endo/exonuclease/phosphatase"/>
</dbReference>
<evidence type="ECO:0000313" key="2">
    <source>
        <dbReference type="EMBL" id="CAK1580774.1"/>
    </source>
</evidence>
<dbReference type="InterPro" id="IPR000477">
    <property type="entry name" value="RT_dom"/>
</dbReference>
<comment type="caution">
    <text evidence="2">The sequence shown here is derived from an EMBL/GenBank/DDBJ whole genome shotgun (WGS) entry which is preliminary data.</text>
</comment>
<protein>
    <recommendedName>
        <fullName evidence="1">Reverse transcriptase domain-containing protein</fullName>
    </recommendedName>
</protein>
<dbReference type="PANTHER" id="PTHR33332">
    <property type="entry name" value="REVERSE TRANSCRIPTASE DOMAIN-CONTAINING PROTEIN"/>
    <property type="match status" value="1"/>
</dbReference>
<gene>
    <name evidence="2" type="ORF">PARMNEM_LOCUS2523</name>
</gene>
<keyword evidence="3" id="KW-1185">Reference proteome</keyword>
<organism evidence="2 3">
    <name type="scientific">Parnassius mnemosyne</name>
    <name type="common">clouded apollo</name>
    <dbReference type="NCBI Taxonomy" id="213953"/>
    <lineage>
        <taxon>Eukaryota</taxon>
        <taxon>Metazoa</taxon>
        <taxon>Ecdysozoa</taxon>
        <taxon>Arthropoda</taxon>
        <taxon>Hexapoda</taxon>
        <taxon>Insecta</taxon>
        <taxon>Pterygota</taxon>
        <taxon>Neoptera</taxon>
        <taxon>Endopterygota</taxon>
        <taxon>Lepidoptera</taxon>
        <taxon>Glossata</taxon>
        <taxon>Ditrysia</taxon>
        <taxon>Papilionoidea</taxon>
        <taxon>Papilionidae</taxon>
        <taxon>Parnassiinae</taxon>
        <taxon>Parnassini</taxon>
        <taxon>Parnassius</taxon>
        <taxon>Driopa</taxon>
    </lineage>
</organism>
<proteinExistence type="predicted"/>
<name>A0AAV1KEI6_9NEOP</name>
<evidence type="ECO:0000259" key="1">
    <source>
        <dbReference type="PROSITE" id="PS50878"/>
    </source>
</evidence>
<dbReference type="InterPro" id="IPR043502">
    <property type="entry name" value="DNA/RNA_pol_sf"/>
</dbReference>
<dbReference type="EMBL" id="CAVLGL010000024">
    <property type="protein sequence ID" value="CAK1580774.1"/>
    <property type="molecule type" value="Genomic_DNA"/>
</dbReference>
<dbReference type="AlphaFoldDB" id="A0AAV1KEI6"/>
<feature type="domain" description="Reverse transcriptase" evidence="1">
    <location>
        <begin position="500"/>
        <end position="747"/>
    </location>
</feature>
<dbReference type="InterPro" id="IPR036691">
    <property type="entry name" value="Endo/exonu/phosph_ase_sf"/>
</dbReference>
<dbReference type="CDD" id="cd01650">
    <property type="entry name" value="RT_nLTR_like"/>
    <property type="match status" value="1"/>
</dbReference>